<keyword evidence="1" id="KW-1133">Transmembrane helix</keyword>
<organism evidence="2 3">
    <name type="scientific">Virgibacillus phasianinus</name>
    <dbReference type="NCBI Taxonomy" id="2017483"/>
    <lineage>
        <taxon>Bacteria</taxon>
        <taxon>Bacillati</taxon>
        <taxon>Bacillota</taxon>
        <taxon>Bacilli</taxon>
        <taxon>Bacillales</taxon>
        <taxon>Bacillaceae</taxon>
        <taxon>Virgibacillus</taxon>
    </lineage>
</organism>
<sequence>MIALSKSKWIWYFLLVSLIFAANSALYYSPVYDSVPSLAVWGSVFDLMFMIPLLTYLLILRRRYPFKYLGGVVLACYLLANLVIPSQHMQQITMFSYLIIAFESIFVCLELYILFTIIVKLPRIISSFRSNNTVPYFYTKAINAYSDHLSVNRMAEVLLSEMSLFYYALFSWRKKVPEAADNYFTYHKNSSVITIYIMLIHATVLETVGLHYLLHEWNVIISWGILGLNAYGVLFFIGEINAIRLSPFIIQHKRLYMQVGLTKSAVIPFDSIEQLRTYEGPEKLSKSDQKRTMDATVKDIFNNKPSLEIVLREKIVVRYMYGFKKSVDRILLNVDNDESFRTALTRED</sequence>
<gene>
    <name evidence="2" type="ORF">CFK37_01615</name>
</gene>
<protein>
    <recommendedName>
        <fullName evidence="4">Beta-carotene 15,15'-monooxygenase</fullName>
    </recommendedName>
</protein>
<accession>A0A220TZ14</accession>
<proteinExistence type="predicted"/>
<evidence type="ECO:0000256" key="1">
    <source>
        <dbReference type="SAM" id="Phobius"/>
    </source>
</evidence>
<feature type="transmembrane region" description="Helical" evidence="1">
    <location>
        <begin position="66"/>
        <end position="84"/>
    </location>
</feature>
<feature type="transmembrane region" description="Helical" evidence="1">
    <location>
        <begin position="9"/>
        <end position="28"/>
    </location>
</feature>
<dbReference type="RefSeq" id="WP_089060277.1">
    <property type="nucleotide sequence ID" value="NZ_CP022315.1"/>
</dbReference>
<name>A0A220TZ14_9BACI</name>
<feature type="transmembrane region" description="Helical" evidence="1">
    <location>
        <begin position="220"/>
        <end position="243"/>
    </location>
</feature>
<dbReference type="AlphaFoldDB" id="A0A220TZ14"/>
<feature type="transmembrane region" description="Helical" evidence="1">
    <location>
        <begin position="96"/>
        <end position="119"/>
    </location>
</feature>
<feature type="transmembrane region" description="Helical" evidence="1">
    <location>
        <begin position="40"/>
        <end position="59"/>
    </location>
</feature>
<keyword evidence="1" id="KW-0812">Transmembrane</keyword>
<dbReference type="EMBL" id="CP022315">
    <property type="protein sequence ID" value="ASK61000.1"/>
    <property type="molecule type" value="Genomic_DNA"/>
</dbReference>
<evidence type="ECO:0008006" key="4">
    <source>
        <dbReference type="Google" id="ProtNLM"/>
    </source>
</evidence>
<evidence type="ECO:0000313" key="3">
    <source>
        <dbReference type="Proteomes" id="UP000198312"/>
    </source>
</evidence>
<keyword evidence="1" id="KW-0472">Membrane</keyword>
<dbReference type="KEGG" id="vil:CFK37_01615"/>
<evidence type="ECO:0000313" key="2">
    <source>
        <dbReference type="EMBL" id="ASK61000.1"/>
    </source>
</evidence>
<reference evidence="2 3" key="1">
    <citation type="submission" date="2017-07" db="EMBL/GenBank/DDBJ databases">
        <title>Virgibacillus sp. LM2416.</title>
        <authorList>
            <person name="Tak E.J."/>
            <person name="Bae J.-W."/>
        </authorList>
    </citation>
    <scope>NUCLEOTIDE SEQUENCE [LARGE SCALE GENOMIC DNA]</scope>
    <source>
        <strain evidence="2 3">LM2416</strain>
    </source>
</reference>
<feature type="transmembrane region" description="Helical" evidence="1">
    <location>
        <begin position="193"/>
        <end position="214"/>
    </location>
</feature>
<keyword evidence="3" id="KW-1185">Reference proteome</keyword>
<dbReference type="Proteomes" id="UP000198312">
    <property type="component" value="Chromosome"/>
</dbReference>